<dbReference type="EMBL" id="CP001715">
    <property type="protein sequence ID" value="ACV36169.1"/>
    <property type="molecule type" value="Genomic_DNA"/>
</dbReference>
<dbReference type="HOGENOM" id="CLU_2730647_0_0_4"/>
<protein>
    <submittedName>
        <fullName evidence="2">Uncharacterized protein</fullName>
    </submittedName>
</protein>
<proteinExistence type="predicted"/>
<dbReference type="OrthoDB" id="5772775at2"/>
<evidence type="ECO:0000256" key="1">
    <source>
        <dbReference type="SAM" id="Phobius"/>
    </source>
</evidence>
<reference evidence="2" key="2">
    <citation type="submission" date="2009-09" db="EMBL/GenBank/DDBJ databases">
        <title>Complete sequence of chromosome of Candidatus Accumulibacter phosphatis clade IIA str. UW-1.</title>
        <authorList>
            <consortium name="US DOE Joint Genome Institute"/>
            <person name="Martin H.G."/>
            <person name="Ivanova N."/>
            <person name="Kunin V."/>
            <person name="Warnecke F."/>
            <person name="Barry K."/>
            <person name="He S."/>
            <person name="Salamov A."/>
            <person name="Szeto E."/>
            <person name="Dalin E."/>
            <person name="Pangilinan J.L."/>
            <person name="Lapidus A."/>
            <person name="Lowry S."/>
            <person name="Kyrpides N.C."/>
            <person name="McMahon K.D."/>
            <person name="Hugenholtz P."/>
        </authorList>
    </citation>
    <scope>NUCLEOTIDE SEQUENCE [LARGE SCALE GENOMIC DNA]</scope>
    <source>
        <strain evidence="2">UW-1</strain>
    </source>
</reference>
<sequence length="71" mass="7274" precursor="true">MESLLLLLGRLAGIGGLALCVVAAVARLQGNFYLGAMQVGTLLQAGVAAIVIACFFLLLGLVSQGKADRSR</sequence>
<organism evidence="2">
    <name type="scientific">Accumulibacter regalis</name>
    <dbReference type="NCBI Taxonomy" id="522306"/>
    <lineage>
        <taxon>Bacteria</taxon>
        <taxon>Pseudomonadati</taxon>
        <taxon>Pseudomonadota</taxon>
        <taxon>Betaproteobacteria</taxon>
        <taxon>Candidatus Accumulibacter</taxon>
    </lineage>
</organism>
<name>C7RU05_ACCRE</name>
<accession>C7RU05</accession>
<dbReference type="AlphaFoldDB" id="C7RU05"/>
<evidence type="ECO:0000313" key="2">
    <source>
        <dbReference type="EMBL" id="ACV36169.1"/>
    </source>
</evidence>
<keyword evidence="1" id="KW-1133">Transmembrane helix</keyword>
<reference evidence="2" key="1">
    <citation type="submission" date="2009-08" db="EMBL/GenBank/DDBJ databases">
        <authorList>
            <consortium name="US DOE Joint Genome Institute"/>
            <person name="Lucas S."/>
            <person name="Copeland A."/>
            <person name="Lapidus A."/>
            <person name="Glavina del Rio T."/>
            <person name="Dalin E."/>
            <person name="Tice H."/>
            <person name="Bruce D."/>
            <person name="Barry K."/>
            <person name="Pitluck S."/>
            <person name="Lowry S."/>
            <person name="Larimer F."/>
            <person name="Land M."/>
            <person name="Hauser L."/>
            <person name="Kyrpides N."/>
            <person name="Ivanova N."/>
            <person name="McMahon K.D."/>
            <person name="Hugenholtz P."/>
        </authorList>
    </citation>
    <scope>NUCLEOTIDE SEQUENCE</scope>
    <source>
        <strain evidence="2">UW-1</strain>
    </source>
</reference>
<feature type="transmembrane region" description="Helical" evidence="1">
    <location>
        <begin position="42"/>
        <end position="62"/>
    </location>
</feature>
<dbReference type="KEGG" id="app:CAP2UW1_2889"/>
<keyword evidence="1" id="KW-0472">Membrane</keyword>
<keyword evidence="1" id="KW-0812">Transmembrane</keyword>
<gene>
    <name evidence="2" type="ordered locus">CAP2UW1_2889</name>
</gene>